<dbReference type="Gene3D" id="6.10.250.2410">
    <property type="match status" value="1"/>
</dbReference>
<gene>
    <name evidence="3 4" type="primary">scpA</name>
    <name evidence="4" type="ORF">SHM_24220</name>
</gene>
<dbReference type="RefSeq" id="WP_281748445.1">
    <property type="nucleotide sequence ID" value="NZ_AP026933.1"/>
</dbReference>
<dbReference type="HAMAP" id="MF_01805">
    <property type="entry name" value="ScpA"/>
    <property type="match status" value="1"/>
</dbReference>
<keyword evidence="3" id="KW-0963">Cytoplasm</keyword>
<organism evidence="4 5">
    <name type="scientific">Spiroplasma ixodetis</name>
    <dbReference type="NCBI Taxonomy" id="2141"/>
    <lineage>
        <taxon>Bacteria</taxon>
        <taxon>Bacillati</taxon>
        <taxon>Mycoplasmatota</taxon>
        <taxon>Mollicutes</taxon>
        <taxon>Entomoplasmatales</taxon>
        <taxon>Spiroplasmataceae</taxon>
        <taxon>Spiroplasma</taxon>
    </lineage>
</organism>
<evidence type="ECO:0000313" key="4">
    <source>
        <dbReference type="EMBL" id="BDT04776.1"/>
    </source>
</evidence>
<evidence type="ECO:0000256" key="1">
    <source>
        <dbReference type="ARBA" id="ARBA00022829"/>
    </source>
</evidence>
<keyword evidence="5" id="KW-1185">Reference proteome</keyword>
<dbReference type="InterPro" id="IPR003768">
    <property type="entry name" value="ScpA"/>
</dbReference>
<accession>A0ABM8BY26</accession>
<keyword evidence="1 3" id="KW-0159">Chromosome partition</keyword>
<comment type="similarity">
    <text evidence="3">Belongs to the ScpA family.</text>
</comment>
<comment type="subunit">
    <text evidence="3">Component of a cohesin-like complex composed of ScpA, ScpB and the Smc homodimer, in which ScpA and ScpB bind to the head domain of Smc. The presence of the three proteins is required for the association of the complex with DNA.</text>
</comment>
<keyword evidence="3" id="KW-0131">Cell cycle</keyword>
<sequence>MLQPVITIESFQGPMDLLLHLIKEKNIDILDLNLNDVTNQYVNFINEELIKNIDLVSEYLPIAAYLLELQSKQLLPKQELVVDSAYENEVNRHKLIARLLEYKKFKEISNYFKEQALYRTQLLTKTPSDLKTYLVDEITPILVKNNINKLTQAMLNLFNRLQNENKLPVNLALNLISAEDRAKEIKQLLKKNPKQHFTLEQLFFTKALTLHYFIITFIAILDLANHQILHIIQTNTFTEITVIYRGEKNE</sequence>
<keyword evidence="3" id="KW-0132">Cell division</keyword>
<dbReference type="EMBL" id="AP026933">
    <property type="protein sequence ID" value="BDT04776.1"/>
    <property type="molecule type" value="Genomic_DNA"/>
</dbReference>
<name>A0ABM8BY26_9MOLU</name>
<dbReference type="Pfam" id="PF02616">
    <property type="entry name" value="SMC_ScpA"/>
    <property type="match status" value="1"/>
</dbReference>
<comment type="subcellular location">
    <subcellularLocation>
        <location evidence="3">Cytoplasm</location>
    </subcellularLocation>
    <text evidence="3">Associated with two foci at the outer edges of the nucleoid region in young cells, and at four foci within both cell halves in older cells.</text>
</comment>
<dbReference type="PANTHER" id="PTHR33969">
    <property type="entry name" value="SEGREGATION AND CONDENSATION PROTEIN A"/>
    <property type="match status" value="1"/>
</dbReference>
<proteinExistence type="inferred from homology"/>
<dbReference type="PANTHER" id="PTHR33969:SF2">
    <property type="entry name" value="SEGREGATION AND CONDENSATION PROTEIN A"/>
    <property type="match status" value="1"/>
</dbReference>
<reference evidence="4 5" key="1">
    <citation type="journal article" date="2022" name="Front. Microbiol.">
        <title>Male-killing mechanisms vary between Spiroplasma species.</title>
        <authorList>
            <person name="Arai H."/>
            <person name="Inoue M."/>
            <person name="Kageyama D."/>
        </authorList>
    </citation>
    <scope>NUCLEOTIDE SEQUENCE [LARGE SCALE GENOMIC DNA]</scope>
    <source>
        <strain evidence="5">sHm</strain>
    </source>
</reference>
<evidence type="ECO:0000313" key="5">
    <source>
        <dbReference type="Proteomes" id="UP001163387"/>
    </source>
</evidence>
<dbReference type="Proteomes" id="UP001163387">
    <property type="component" value="Chromosome"/>
</dbReference>
<evidence type="ECO:0000256" key="3">
    <source>
        <dbReference type="HAMAP-Rule" id="MF_01805"/>
    </source>
</evidence>
<protein>
    <recommendedName>
        <fullName evidence="2 3">Segregation and condensation protein A</fullName>
    </recommendedName>
</protein>
<comment type="function">
    <text evidence="3">Participates in chromosomal partition during cell division. May act via the formation of a condensin-like complex containing Smc and ScpB that pull DNA away from mid-cell into both cell halves.</text>
</comment>
<evidence type="ECO:0000256" key="2">
    <source>
        <dbReference type="ARBA" id="ARBA00044777"/>
    </source>
</evidence>